<dbReference type="RefSeq" id="WP_304274746.1">
    <property type="nucleotide sequence ID" value="NZ_QFQZ01000009.1"/>
</dbReference>
<dbReference type="InterPro" id="IPR004360">
    <property type="entry name" value="Glyas_Fos-R_dOase_dom"/>
</dbReference>
<dbReference type="Pfam" id="PF00903">
    <property type="entry name" value="Glyoxalase"/>
    <property type="match status" value="1"/>
</dbReference>
<dbReference type="Gene3D" id="3.10.180.10">
    <property type="entry name" value="2,3-Dihydroxybiphenyl 1,2-Dioxygenase, domain 1"/>
    <property type="match status" value="1"/>
</dbReference>
<reference evidence="2 3" key="1">
    <citation type="submission" date="2017-08" db="EMBL/GenBank/DDBJ databases">
        <title>Infants hospitalized years apart are colonized by the same room-sourced microbial strains.</title>
        <authorList>
            <person name="Brooks B."/>
            <person name="Olm M.R."/>
            <person name="Firek B.A."/>
            <person name="Baker R."/>
            <person name="Thomas B.C."/>
            <person name="Morowitz M.J."/>
            <person name="Banfield J.F."/>
        </authorList>
    </citation>
    <scope>NUCLEOTIDE SEQUENCE [LARGE SCALE GENOMIC DNA]</scope>
    <source>
        <strain evidence="2">S2_003_000_R2_4</strain>
    </source>
</reference>
<dbReference type="SUPFAM" id="SSF54593">
    <property type="entry name" value="Glyoxalase/Bleomycin resistance protein/Dihydroxybiphenyl dioxygenase"/>
    <property type="match status" value="1"/>
</dbReference>
<proteinExistence type="predicted"/>
<gene>
    <name evidence="2" type="ORF">DI526_04745</name>
</gene>
<evidence type="ECO:0000313" key="2">
    <source>
        <dbReference type="EMBL" id="PZR36080.1"/>
    </source>
</evidence>
<dbReference type="AlphaFoldDB" id="A0A2W5V8H3"/>
<evidence type="ECO:0000313" key="3">
    <source>
        <dbReference type="Proteomes" id="UP000249393"/>
    </source>
</evidence>
<dbReference type="PROSITE" id="PS51819">
    <property type="entry name" value="VOC"/>
    <property type="match status" value="1"/>
</dbReference>
<dbReference type="Proteomes" id="UP000249393">
    <property type="component" value="Unassembled WGS sequence"/>
</dbReference>
<dbReference type="InterPro" id="IPR037523">
    <property type="entry name" value="VOC_core"/>
</dbReference>
<accession>A0A2W5V8H3</accession>
<dbReference type="EMBL" id="QFQZ01000009">
    <property type="protein sequence ID" value="PZR36080.1"/>
    <property type="molecule type" value="Genomic_DNA"/>
</dbReference>
<dbReference type="InterPro" id="IPR029068">
    <property type="entry name" value="Glyas_Bleomycin-R_OHBP_Dase"/>
</dbReference>
<organism evidence="2 3">
    <name type="scientific">Caulobacter segnis</name>
    <dbReference type="NCBI Taxonomy" id="88688"/>
    <lineage>
        <taxon>Bacteria</taxon>
        <taxon>Pseudomonadati</taxon>
        <taxon>Pseudomonadota</taxon>
        <taxon>Alphaproteobacteria</taxon>
        <taxon>Caulobacterales</taxon>
        <taxon>Caulobacteraceae</taxon>
        <taxon>Caulobacter</taxon>
    </lineage>
</organism>
<protein>
    <recommendedName>
        <fullName evidence="1">VOC domain-containing protein</fullName>
    </recommendedName>
</protein>
<comment type="caution">
    <text evidence="2">The sequence shown here is derived from an EMBL/GenBank/DDBJ whole genome shotgun (WGS) entry which is preliminary data.</text>
</comment>
<evidence type="ECO:0000259" key="1">
    <source>
        <dbReference type="PROSITE" id="PS51819"/>
    </source>
</evidence>
<feature type="domain" description="VOC" evidence="1">
    <location>
        <begin position="7"/>
        <end position="152"/>
    </location>
</feature>
<name>A0A2W5V8H3_9CAUL</name>
<sequence>MTPACSALIRATLFVRDLERSTAFYGALGLTTVYYEGLLEDPSASALIGFDLHWPYPVRILKADGSNFGMVGLFQLDSRHEAEVIPAASGAARIGEAALIFYTAGLDDTVSRLTAAGATWVGPKHVFRLPHRAQVEISLRDPDGVIVNLIERDPADQNLTSEPLSAQR</sequence>